<evidence type="ECO:0000313" key="1">
    <source>
        <dbReference type="EMBL" id="KAK4013953.1"/>
    </source>
</evidence>
<proteinExistence type="predicted"/>
<dbReference type="Proteomes" id="UP001234178">
    <property type="component" value="Unassembled WGS sequence"/>
</dbReference>
<name>A0ABQ9ZM21_9CRUS</name>
<organism evidence="1 2">
    <name type="scientific">Daphnia magna</name>
    <dbReference type="NCBI Taxonomy" id="35525"/>
    <lineage>
        <taxon>Eukaryota</taxon>
        <taxon>Metazoa</taxon>
        <taxon>Ecdysozoa</taxon>
        <taxon>Arthropoda</taxon>
        <taxon>Crustacea</taxon>
        <taxon>Branchiopoda</taxon>
        <taxon>Diplostraca</taxon>
        <taxon>Cladocera</taxon>
        <taxon>Anomopoda</taxon>
        <taxon>Daphniidae</taxon>
        <taxon>Daphnia</taxon>
    </lineage>
</organism>
<accession>A0ABQ9ZM21</accession>
<evidence type="ECO:0000313" key="2">
    <source>
        <dbReference type="Proteomes" id="UP001234178"/>
    </source>
</evidence>
<reference evidence="1 2" key="1">
    <citation type="journal article" date="2023" name="Nucleic Acids Res.">
        <title>The hologenome of Daphnia magna reveals possible DNA methylation and microbiome-mediated evolution of the host genome.</title>
        <authorList>
            <person name="Chaturvedi A."/>
            <person name="Li X."/>
            <person name="Dhandapani V."/>
            <person name="Marshall H."/>
            <person name="Kissane S."/>
            <person name="Cuenca-Cambronero M."/>
            <person name="Asole G."/>
            <person name="Calvet F."/>
            <person name="Ruiz-Romero M."/>
            <person name="Marangio P."/>
            <person name="Guigo R."/>
            <person name="Rago D."/>
            <person name="Mirbahai L."/>
            <person name="Eastwood N."/>
            <person name="Colbourne J.K."/>
            <person name="Zhou J."/>
            <person name="Mallon E."/>
            <person name="Orsini L."/>
        </authorList>
    </citation>
    <scope>NUCLEOTIDE SEQUENCE [LARGE SCALE GENOMIC DNA]</scope>
    <source>
        <strain evidence="1">LRV0_1</strain>
    </source>
</reference>
<gene>
    <name evidence="1" type="ORF">OUZ56_026501</name>
</gene>
<comment type="caution">
    <text evidence="1">The sequence shown here is derived from an EMBL/GenBank/DDBJ whole genome shotgun (WGS) entry which is preliminary data.</text>
</comment>
<protein>
    <submittedName>
        <fullName evidence="1">Uncharacterized protein</fullName>
    </submittedName>
</protein>
<dbReference type="EMBL" id="JAOYFB010000004">
    <property type="protein sequence ID" value="KAK4013953.1"/>
    <property type="molecule type" value="Genomic_DNA"/>
</dbReference>
<sequence>MTSRQPPPNGLLVSYSFCLNYRKSAVPKYLKLTNFAIRVNPGESARQRTFTEDLLKENFTRNRILNLLVLEGGIKMKQALRSS</sequence>
<keyword evidence="2" id="KW-1185">Reference proteome</keyword>